<geneLocation type="plasmid" evidence="7">
    <name>pC6.5c</name>
</geneLocation>
<evidence type="ECO:0000256" key="5">
    <source>
        <dbReference type="RuleBase" id="RU362118"/>
    </source>
</evidence>
<dbReference type="PIRSF" id="PIRSF001434">
    <property type="entry name" value="CGS"/>
    <property type="match status" value="1"/>
</dbReference>
<feature type="modified residue" description="N6-(pyridoxal phosphate)lysine" evidence="4">
    <location>
        <position position="237"/>
    </location>
</feature>
<geneLocation type="plasmid" evidence="6">
    <name>pC6.5b</name>
</geneLocation>
<dbReference type="GO" id="GO:0003962">
    <property type="term" value="F:cystathionine gamma-synthase activity"/>
    <property type="evidence" value="ECO:0007669"/>
    <property type="project" value="UniProtKB-EC"/>
</dbReference>
<accession>A0A7S4ZUS9</accession>
<dbReference type="FunFam" id="3.90.1150.10:FF:000033">
    <property type="entry name" value="Cystathionine gamma-synthase"/>
    <property type="match status" value="1"/>
</dbReference>
<dbReference type="GO" id="GO:0004123">
    <property type="term" value="F:cystathionine gamma-lyase activity"/>
    <property type="evidence" value="ECO:0007669"/>
    <property type="project" value="TreeGrafter"/>
</dbReference>
<dbReference type="PANTHER" id="PTHR11808">
    <property type="entry name" value="TRANS-SULFURATION ENZYME FAMILY MEMBER"/>
    <property type="match status" value="1"/>
</dbReference>
<evidence type="ECO:0000313" key="6">
    <source>
        <dbReference type="EMBL" id="QCL10339.1"/>
    </source>
</evidence>
<organism evidence="6">
    <name type="scientific">Rhizobium rhizogenes</name>
    <name type="common">Agrobacterium rhizogenes</name>
    <dbReference type="NCBI Taxonomy" id="359"/>
    <lineage>
        <taxon>Bacteria</taxon>
        <taxon>Pseudomonadati</taxon>
        <taxon>Pseudomonadota</taxon>
        <taxon>Alphaproteobacteria</taxon>
        <taxon>Hyphomicrobiales</taxon>
        <taxon>Rhizobiaceae</taxon>
        <taxon>Rhizobium/Agrobacterium group</taxon>
        <taxon>Rhizobium</taxon>
    </lineage>
</organism>
<dbReference type="FunFam" id="3.40.640.10:FF:000009">
    <property type="entry name" value="Cystathionine gamma-synthase homolog"/>
    <property type="match status" value="1"/>
</dbReference>
<dbReference type="PANTHER" id="PTHR11808:SF75">
    <property type="entry name" value="CYSTATHIONINE GAMMA-SYNTHASE"/>
    <property type="match status" value="1"/>
</dbReference>
<keyword evidence="6" id="KW-0456">Lyase</keyword>
<evidence type="ECO:0000256" key="2">
    <source>
        <dbReference type="ARBA" id="ARBA00009077"/>
    </source>
</evidence>
<dbReference type="GO" id="GO:0030170">
    <property type="term" value="F:pyridoxal phosphate binding"/>
    <property type="evidence" value="ECO:0007669"/>
    <property type="project" value="InterPro"/>
</dbReference>
<dbReference type="GO" id="GO:0005737">
    <property type="term" value="C:cytoplasm"/>
    <property type="evidence" value="ECO:0007669"/>
    <property type="project" value="TreeGrafter"/>
</dbReference>
<dbReference type="GO" id="GO:0009086">
    <property type="term" value="P:methionine biosynthetic process"/>
    <property type="evidence" value="ECO:0007669"/>
    <property type="project" value="UniProtKB-ARBA"/>
</dbReference>
<dbReference type="AlphaFoldDB" id="A0A7S4ZUS9"/>
<dbReference type="SUPFAM" id="SSF53383">
    <property type="entry name" value="PLP-dependent transferases"/>
    <property type="match status" value="1"/>
</dbReference>
<dbReference type="InterPro" id="IPR015421">
    <property type="entry name" value="PyrdxlP-dep_Trfase_major"/>
</dbReference>
<dbReference type="NCBIfam" id="TIGR02080">
    <property type="entry name" value="O_succ_thio_ly"/>
    <property type="match status" value="1"/>
</dbReference>
<evidence type="ECO:0000313" key="7">
    <source>
        <dbReference type="EMBL" id="QCL10494.1"/>
    </source>
</evidence>
<dbReference type="PROSITE" id="PS00868">
    <property type="entry name" value="CYS_MET_METAB_PP"/>
    <property type="match status" value="1"/>
</dbReference>
<dbReference type="CDD" id="cd00614">
    <property type="entry name" value="CGS_like"/>
    <property type="match status" value="1"/>
</dbReference>
<dbReference type="GO" id="GO:0019343">
    <property type="term" value="P:cysteine biosynthetic process via cystathionine"/>
    <property type="evidence" value="ECO:0007669"/>
    <property type="project" value="TreeGrafter"/>
</dbReference>
<dbReference type="GO" id="GO:0019346">
    <property type="term" value="P:transsulfuration"/>
    <property type="evidence" value="ECO:0007669"/>
    <property type="project" value="InterPro"/>
</dbReference>
<dbReference type="EMBL" id="MK318987">
    <property type="protein sequence ID" value="QCL10339.1"/>
    <property type="molecule type" value="Genomic_DNA"/>
</dbReference>
<dbReference type="Gene3D" id="3.90.1150.10">
    <property type="entry name" value="Aspartate Aminotransferase, domain 1"/>
    <property type="match status" value="1"/>
</dbReference>
<sequence length="423" mass="45289">MEALMVSNISFAQLATHQSSGDAQRRKRQFQFVKGNSPVSINKDFRTIAAANGIADDTAYGAVTPPLYLSSNFAFRKFEQAQAYEYSRTSNPTRDLLADTLAKLEGGAGAVVTSSGMAAVNLVLSLLKPGDRVIAPHDCYGGTYRLLAALRDKGHFHVEFVDQGNQEHLASALTRGATLVFVETPSNPLMRIVDINAIARQTKSAQARLVVDNTFLSPALQRPIALGADFVIHSTTKYLNGHSDVVGGAVVAANANDVEELKAWANMIGVTGSPFDSYLTLRGIRSLFARIERQQTTAMAVARFLTQHRQVGVVHYPGLSTHPGHELAARQQSGFGAMLSFELDGGLEAVRHFVAGLRIFTLAESLGGVESLVAHPASMTHVGMGAEARHAAGIKEGLLRISVGLEAEEDLLADLATSLAEIE</sequence>
<dbReference type="InterPro" id="IPR015422">
    <property type="entry name" value="PyrdxlP-dep_Trfase_small"/>
</dbReference>
<evidence type="ECO:0000256" key="4">
    <source>
        <dbReference type="PIRSR" id="PIRSR001434-2"/>
    </source>
</evidence>
<dbReference type="InterPro" id="IPR000277">
    <property type="entry name" value="Cys/Met-Metab_PyrdxlP-dep_enz"/>
</dbReference>
<dbReference type="EMBL" id="MK318988">
    <property type="protein sequence ID" value="QCL10494.1"/>
    <property type="molecule type" value="Genomic_DNA"/>
</dbReference>
<keyword evidence="6" id="KW-0614">Plasmid</keyword>
<keyword evidence="6" id="KW-0808">Transferase</keyword>
<dbReference type="RefSeq" id="WP_234914409.1">
    <property type="nucleotide sequence ID" value="NZ_MK318971.1"/>
</dbReference>
<dbReference type="InterPro" id="IPR015424">
    <property type="entry name" value="PyrdxlP-dep_Trfase"/>
</dbReference>
<dbReference type="InterPro" id="IPR011821">
    <property type="entry name" value="O_succ_thio_ly"/>
</dbReference>
<dbReference type="Pfam" id="PF01053">
    <property type="entry name" value="Cys_Met_Meta_PP"/>
    <property type="match status" value="1"/>
</dbReference>
<comment type="similarity">
    <text evidence="2 5">Belongs to the trans-sulfuration enzymes family.</text>
</comment>
<evidence type="ECO:0000256" key="1">
    <source>
        <dbReference type="ARBA" id="ARBA00001933"/>
    </source>
</evidence>
<reference evidence="6" key="1">
    <citation type="submission" date="2018-12" db="EMBL/GenBank/DDBJ databases">
        <title>Three Rhizobium rhizogenes strains isolated from the same crown gall tumor carry diverse plasmids.</title>
        <authorList>
            <person name="Pulawska J."/>
            <person name="Kuzmanovic N."/>
        </authorList>
    </citation>
    <scope>NUCLEOTIDE SEQUENCE</scope>
    <source>
        <strain evidence="6">C6.5</strain>
        <plasmid evidence="6">pC6.5b</plasmid>
        <plasmid evidence="7">pC6.5c</plasmid>
    </source>
</reference>
<keyword evidence="3 4" id="KW-0663">Pyridoxal phosphate</keyword>
<protein>
    <submittedName>
        <fullName evidence="6">O-succinylhomoserine (Thiol)-lyase</fullName>
        <ecNumber evidence="6">2.5.1.48</ecNumber>
    </submittedName>
</protein>
<name>A0A7S4ZUS9_RHIRH</name>
<dbReference type="Gene3D" id="3.40.640.10">
    <property type="entry name" value="Type I PLP-dependent aspartate aminotransferase-like (Major domain)"/>
    <property type="match status" value="1"/>
</dbReference>
<gene>
    <name evidence="6" type="primary">metB</name>
    <name evidence="6" type="ORF">pC6.5b_445</name>
    <name evidence="7" type="ORF">pC6.5c_601</name>
</gene>
<dbReference type="InterPro" id="IPR054542">
    <property type="entry name" value="Cys_met_metab_PP"/>
</dbReference>
<comment type="cofactor">
    <cofactor evidence="1 5">
        <name>pyridoxal 5'-phosphate</name>
        <dbReference type="ChEBI" id="CHEBI:597326"/>
    </cofactor>
</comment>
<dbReference type="EC" id="2.5.1.48" evidence="6"/>
<proteinExistence type="inferred from homology"/>
<evidence type="ECO:0000256" key="3">
    <source>
        <dbReference type="ARBA" id="ARBA00022898"/>
    </source>
</evidence>